<dbReference type="AlphaFoldDB" id="A0A0G1P2L3"/>
<keyword evidence="1" id="KW-0812">Transmembrane</keyword>
<dbReference type="GO" id="GO:0005509">
    <property type="term" value="F:calcium ion binding"/>
    <property type="evidence" value="ECO:0007669"/>
    <property type="project" value="InterPro"/>
</dbReference>
<feature type="transmembrane region" description="Helical" evidence="1">
    <location>
        <begin position="17"/>
        <end position="35"/>
    </location>
</feature>
<keyword evidence="1" id="KW-1133">Transmembrane helix</keyword>
<evidence type="ECO:0000313" key="2">
    <source>
        <dbReference type="EMBL" id="KKU27124.1"/>
    </source>
</evidence>
<dbReference type="Gene3D" id="4.10.1080.10">
    <property type="entry name" value="TSP type-3 repeat"/>
    <property type="match status" value="1"/>
</dbReference>
<sequence length="217" mass="23465">MPYEQGTGAGLSKERKIGFILLLFFGILAITFGFVQIRNTMFAPFALNTKVPPLDKELINDANALRFRDTDKDGINDFDELYVYTTSPYLADTDSDGTPDAKEIAEGTDPVCPKGKVCGGAEEEGTVVTTTMSDFEARMSEAPADPGTPPPDLEQALQDPVQVRQMLIASGMAKESLDNISDRDLMTMVAEIMTSSTAINEMADEMDAATATGTTRE</sequence>
<dbReference type="InterPro" id="IPR028974">
    <property type="entry name" value="TSP_type-3_rpt"/>
</dbReference>
<protein>
    <submittedName>
        <fullName evidence="2">Fibronectin type III domain protein</fullName>
    </submittedName>
</protein>
<dbReference type="EMBL" id="LCMA01000004">
    <property type="protein sequence ID" value="KKU27124.1"/>
    <property type="molecule type" value="Genomic_DNA"/>
</dbReference>
<gene>
    <name evidence="2" type="ORF">UX39_C0004G0002</name>
</gene>
<organism evidence="2 3">
    <name type="scientific">Candidatus Magasanikbacteria bacterium GW2011_GWA2_46_17</name>
    <dbReference type="NCBI Taxonomy" id="1619042"/>
    <lineage>
        <taxon>Bacteria</taxon>
        <taxon>Candidatus Magasanikiibacteriota</taxon>
    </lineage>
</organism>
<evidence type="ECO:0000256" key="1">
    <source>
        <dbReference type="SAM" id="Phobius"/>
    </source>
</evidence>
<proteinExistence type="predicted"/>
<accession>A0A0G1P2L3</accession>
<dbReference type="SUPFAM" id="SSF103647">
    <property type="entry name" value="TSP type-3 repeat"/>
    <property type="match status" value="1"/>
</dbReference>
<evidence type="ECO:0000313" key="3">
    <source>
        <dbReference type="Proteomes" id="UP000034175"/>
    </source>
</evidence>
<dbReference type="Proteomes" id="UP000034175">
    <property type="component" value="Unassembled WGS sequence"/>
</dbReference>
<keyword evidence="1" id="KW-0472">Membrane</keyword>
<reference evidence="2 3" key="1">
    <citation type="journal article" date="2015" name="Nature">
        <title>rRNA introns, odd ribosomes, and small enigmatic genomes across a large radiation of phyla.</title>
        <authorList>
            <person name="Brown C.T."/>
            <person name="Hug L.A."/>
            <person name="Thomas B.C."/>
            <person name="Sharon I."/>
            <person name="Castelle C.J."/>
            <person name="Singh A."/>
            <person name="Wilkins M.J."/>
            <person name="Williams K.H."/>
            <person name="Banfield J.F."/>
        </authorList>
    </citation>
    <scope>NUCLEOTIDE SEQUENCE [LARGE SCALE GENOMIC DNA]</scope>
</reference>
<name>A0A0G1P2L3_9BACT</name>
<comment type="caution">
    <text evidence="2">The sequence shown here is derived from an EMBL/GenBank/DDBJ whole genome shotgun (WGS) entry which is preliminary data.</text>
</comment>